<protein>
    <submittedName>
        <fullName evidence="5">Cell filamentation protein Fic</fullName>
    </submittedName>
</protein>
<dbReference type="PROSITE" id="PS51459">
    <property type="entry name" value="FIDO"/>
    <property type="match status" value="1"/>
</dbReference>
<dbReference type="Pfam" id="PF13784">
    <property type="entry name" value="Fic_N"/>
    <property type="match status" value="1"/>
</dbReference>
<feature type="binding site" evidence="1">
    <location>
        <begin position="223"/>
        <end position="229"/>
    </location>
    <ligand>
        <name>ATP</name>
        <dbReference type="ChEBI" id="CHEBI:30616"/>
    </ligand>
</feature>
<dbReference type="PIRSF" id="PIRSF038925">
    <property type="entry name" value="AMP-prot_trans"/>
    <property type="match status" value="1"/>
</dbReference>
<dbReference type="InterPro" id="IPR040198">
    <property type="entry name" value="Fido_containing"/>
</dbReference>
<dbReference type="Gene3D" id="1.10.3290.10">
    <property type="entry name" value="Fido-like domain"/>
    <property type="match status" value="1"/>
</dbReference>
<dbReference type="Pfam" id="PF02661">
    <property type="entry name" value="Fic"/>
    <property type="match status" value="1"/>
</dbReference>
<dbReference type="Proteomes" id="UP000192872">
    <property type="component" value="Unassembled WGS sequence"/>
</dbReference>
<evidence type="ECO:0000313" key="5">
    <source>
        <dbReference type="EMBL" id="OQW53174.1"/>
    </source>
</evidence>
<evidence type="ECO:0000256" key="1">
    <source>
        <dbReference type="PIRSR" id="PIRSR038925-1"/>
    </source>
</evidence>
<dbReference type="InterPro" id="IPR025758">
    <property type="entry name" value="Fic/DOC_N"/>
</dbReference>
<feature type="domain" description="Fido" evidence="4">
    <location>
        <begin position="132"/>
        <end position="282"/>
    </location>
</feature>
<dbReference type="InterPro" id="IPR003812">
    <property type="entry name" value="Fido"/>
</dbReference>
<feature type="binding site" evidence="1">
    <location>
        <position position="218"/>
    </location>
    <ligand>
        <name>ATP</name>
        <dbReference type="ChEBI" id="CHEBI:30616"/>
    </ligand>
</feature>
<feature type="binding site" evidence="3">
    <location>
        <begin position="260"/>
        <end position="261"/>
    </location>
    <ligand>
        <name>ATP</name>
        <dbReference type="ChEBI" id="CHEBI:30616"/>
    </ligand>
</feature>
<evidence type="ECO:0000259" key="4">
    <source>
        <dbReference type="PROSITE" id="PS51459"/>
    </source>
</evidence>
<dbReference type="GO" id="GO:0005524">
    <property type="term" value="F:ATP binding"/>
    <property type="evidence" value="ECO:0007669"/>
    <property type="project" value="UniProtKB-KW"/>
</dbReference>
<feature type="binding site" evidence="1">
    <location>
        <position position="84"/>
    </location>
    <ligand>
        <name>ATP</name>
        <dbReference type="ChEBI" id="CHEBI:30616"/>
    </ligand>
</feature>
<dbReference type="InterPro" id="IPR036597">
    <property type="entry name" value="Fido-like_dom_sf"/>
</dbReference>
<evidence type="ECO:0000313" key="6">
    <source>
        <dbReference type="Proteomes" id="UP000192872"/>
    </source>
</evidence>
<dbReference type="EMBL" id="LWDL01000010">
    <property type="protein sequence ID" value="OQW53174.1"/>
    <property type="molecule type" value="Genomic_DNA"/>
</dbReference>
<dbReference type="PANTHER" id="PTHR13504">
    <property type="entry name" value="FIDO DOMAIN-CONTAINING PROTEIN DDB_G0283145"/>
    <property type="match status" value="1"/>
</dbReference>
<dbReference type="PANTHER" id="PTHR13504:SF38">
    <property type="entry name" value="FIDO DOMAIN-CONTAINING PROTEIN"/>
    <property type="match status" value="1"/>
</dbReference>
<dbReference type="SUPFAM" id="SSF46785">
    <property type="entry name" value="Winged helix' DNA-binding domain"/>
    <property type="match status" value="1"/>
</dbReference>
<name>A0A1W9I182_9HYPH</name>
<comment type="caution">
    <text evidence="5">The sequence shown here is derived from an EMBL/GenBank/DDBJ whole genome shotgun (WGS) entry which is preliminary data.</text>
</comment>
<dbReference type="STRING" id="1827387.A4S15_05195"/>
<dbReference type="SUPFAM" id="SSF140931">
    <property type="entry name" value="Fic-like"/>
    <property type="match status" value="1"/>
</dbReference>
<evidence type="ECO:0000256" key="3">
    <source>
        <dbReference type="PIRSR" id="PIRSR640198-2"/>
    </source>
</evidence>
<keyword evidence="1" id="KW-0547">Nucleotide-binding</keyword>
<gene>
    <name evidence="5" type="ORF">A4S15_05195</name>
</gene>
<dbReference type="InterPro" id="IPR026287">
    <property type="entry name" value="SoFic-like"/>
</dbReference>
<accession>A0A1W9I182</accession>
<organism evidence="5 6">
    <name type="scientific">Candidatus Raskinella chloraquaticus</name>
    <dbReference type="NCBI Taxonomy" id="1951219"/>
    <lineage>
        <taxon>Bacteria</taxon>
        <taxon>Pseudomonadati</taxon>
        <taxon>Pseudomonadota</taxon>
        <taxon>Alphaproteobacteria</taxon>
        <taxon>Hyphomicrobiales</taxon>
        <taxon>Phreatobacteraceae</taxon>
        <taxon>Candidatus Raskinella</taxon>
    </lineage>
</organism>
<feature type="binding site" evidence="1">
    <location>
        <position position="260"/>
    </location>
    <ligand>
        <name>ATP</name>
        <dbReference type="ChEBI" id="CHEBI:30616"/>
    </ligand>
</feature>
<dbReference type="RefSeq" id="WP_376803086.1">
    <property type="nucleotide sequence ID" value="NZ_DBNB01000038.1"/>
</dbReference>
<keyword evidence="1" id="KW-0067">ATP-binding</keyword>
<feature type="binding site" evidence="3">
    <location>
        <begin position="222"/>
        <end position="229"/>
    </location>
    <ligand>
        <name>ATP</name>
        <dbReference type="ChEBI" id="CHEBI:30616"/>
    </ligand>
</feature>
<evidence type="ECO:0000256" key="2">
    <source>
        <dbReference type="PIRSR" id="PIRSR640198-1"/>
    </source>
</evidence>
<sequence>MANPANTRIVQHIVTTVAGEAVRAYLPSPLPPLPPLDTGSFLTLYDRARGAVGRLDGVTTILPSTPLFLFMYVRKEALLSSQIEGTQSSLSDLLLFENDEFAQVPFDDVAEVSNYVAAIDHGVRRLRGGFPLSLRLLREMHEILLKSGRGAAKQPGEFRRSQNWIGGTRPGNALFVPPPPDRLMECLDAFERFLHLDDPTLPPLIRAGLAHVQFETIHPFLDGNGRLGRLIVTLMLCEAGALREPILYLSLFLKSRRQDYYRLLQEVRFAGAWEAWMEFFLTGVAETAEQAAETARDIMSLFDRDRSTIASFGRAAPSALRVHEFLQKRPLVTIGSVARELKISVPTVTNALTLMAGANIVREITGRQRGRLFEYPTYLRLLDKGTEPLLA</sequence>
<reference evidence="5 6" key="1">
    <citation type="journal article" date="2017" name="Water Res.">
        <title>Comammox in drinking water systems.</title>
        <authorList>
            <person name="Wang Y."/>
            <person name="Ma L."/>
            <person name="Mao Y."/>
            <person name="Jiang X."/>
            <person name="Xia Y."/>
            <person name="Yu K."/>
            <person name="Li B."/>
            <person name="Zhang T."/>
        </authorList>
    </citation>
    <scope>NUCLEOTIDE SEQUENCE [LARGE SCALE GENOMIC DNA]</scope>
    <source>
        <strain evidence="5">SG_bin8</strain>
    </source>
</reference>
<dbReference type="InterPro" id="IPR036390">
    <property type="entry name" value="WH_DNA-bd_sf"/>
</dbReference>
<feature type="active site" evidence="2">
    <location>
        <position position="218"/>
    </location>
</feature>
<dbReference type="AlphaFoldDB" id="A0A1W9I182"/>
<proteinExistence type="predicted"/>